<keyword evidence="1" id="KW-1133">Transmembrane helix</keyword>
<keyword evidence="3" id="KW-1185">Reference proteome</keyword>
<dbReference type="OrthoDB" id="106838at2"/>
<proteinExistence type="predicted"/>
<comment type="caution">
    <text evidence="2">The sequence shown here is derived from an EMBL/GenBank/DDBJ whole genome shotgun (WGS) entry which is preliminary data.</text>
</comment>
<gene>
    <name evidence="2" type="ORF">A9Q02_17195</name>
</gene>
<dbReference type="RefSeq" id="WP_097654052.1">
    <property type="nucleotide sequence ID" value="NZ_LYXE01000121.1"/>
</dbReference>
<accession>A0A2H3KJ22</accession>
<protein>
    <recommendedName>
        <fullName evidence="4">AI-2E family transporter</fullName>
    </recommendedName>
</protein>
<keyword evidence="1" id="KW-0812">Transmembrane</keyword>
<evidence type="ECO:0000313" key="3">
    <source>
        <dbReference type="Proteomes" id="UP000220922"/>
    </source>
</evidence>
<reference evidence="2 3" key="1">
    <citation type="submission" date="2016-05" db="EMBL/GenBank/DDBJ databases">
        <authorList>
            <person name="Lavstsen T."/>
            <person name="Jespersen J.S."/>
        </authorList>
    </citation>
    <scope>NUCLEOTIDE SEQUENCE [LARGE SCALE GENOMIC DNA]</scope>
    <source>
        <strain evidence="2 3">B7-9</strain>
    </source>
</reference>
<name>A0A2H3KJ22_9CHLR</name>
<evidence type="ECO:0000256" key="1">
    <source>
        <dbReference type="SAM" id="Phobius"/>
    </source>
</evidence>
<dbReference type="AlphaFoldDB" id="A0A2H3KJ22"/>
<evidence type="ECO:0008006" key="4">
    <source>
        <dbReference type="Google" id="ProtNLM"/>
    </source>
</evidence>
<feature type="transmembrane region" description="Helical" evidence="1">
    <location>
        <begin position="7"/>
        <end position="37"/>
    </location>
</feature>
<organism evidence="2 3">
    <name type="scientific">Candidatus Chloroploca asiatica</name>
    <dbReference type="NCBI Taxonomy" id="1506545"/>
    <lineage>
        <taxon>Bacteria</taxon>
        <taxon>Bacillati</taxon>
        <taxon>Chloroflexota</taxon>
        <taxon>Chloroflexia</taxon>
        <taxon>Chloroflexales</taxon>
        <taxon>Chloroflexineae</taxon>
        <taxon>Oscillochloridaceae</taxon>
        <taxon>Candidatus Chloroploca</taxon>
    </lineage>
</organism>
<feature type="transmembrane region" description="Helical" evidence="1">
    <location>
        <begin position="57"/>
        <end position="83"/>
    </location>
</feature>
<evidence type="ECO:0000313" key="2">
    <source>
        <dbReference type="EMBL" id="PDV97852.1"/>
    </source>
</evidence>
<dbReference type="EMBL" id="LYXE01000121">
    <property type="protein sequence ID" value="PDV97852.1"/>
    <property type="molecule type" value="Genomic_DNA"/>
</dbReference>
<sequence length="248" mass="27178">MNNRPFFVGILVTSLLLVVYVLWPYAGEIAVGLLAAILFRPLYDKVLGWHWSSGRNLVALAVTLLAIALTVLIPLLVAVTLIASQSQRFLAEIQSFDPSSGGERVRLFFEWIAQATGQTGEQLRVRLDTGVRQAIEQLAGGVFGLVSSIPELIIRFWVFLATLLYVLPSYPRLVGQLQRGLPLAPAISGRFLEMATLGLRSTVLSIVAVVCEQILLCWSADFSRHSSRAGNFTLCAFASKHQPTAARQ</sequence>
<keyword evidence="1" id="KW-0472">Membrane</keyword>
<dbReference type="Proteomes" id="UP000220922">
    <property type="component" value="Unassembled WGS sequence"/>
</dbReference>